<dbReference type="InterPro" id="IPR003137">
    <property type="entry name" value="PA_domain"/>
</dbReference>
<organism evidence="2">
    <name type="scientific">Guillardia theta</name>
    <name type="common">Cryptophyte</name>
    <name type="synonym">Cryptomonas phi</name>
    <dbReference type="NCBI Taxonomy" id="55529"/>
    <lineage>
        <taxon>Eukaryota</taxon>
        <taxon>Cryptophyceae</taxon>
        <taxon>Pyrenomonadales</taxon>
        <taxon>Geminigeraceae</taxon>
        <taxon>Guillardia</taxon>
    </lineage>
</organism>
<proteinExistence type="predicted"/>
<dbReference type="AlphaFoldDB" id="A0A7S4UEH2"/>
<accession>A0A7S4UEH2</accession>
<dbReference type="SUPFAM" id="SSF52025">
    <property type="entry name" value="PA domain"/>
    <property type="match status" value="1"/>
</dbReference>
<dbReference type="PROSITE" id="PS50195">
    <property type="entry name" value="PX"/>
    <property type="match status" value="1"/>
</dbReference>
<gene>
    <name evidence="2" type="ORF">GTHE00462_LOCUS40444</name>
</gene>
<evidence type="ECO:0000259" key="1">
    <source>
        <dbReference type="PROSITE" id="PS50195"/>
    </source>
</evidence>
<dbReference type="InterPro" id="IPR001683">
    <property type="entry name" value="PX_dom"/>
</dbReference>
<feature type="domain" description="PX" evidence="1">
    <location>
        <begin position="343"/>
        <end position="454"/>
    </location>
</feature>
<dbReference type="GO" id="GO:0035091">
    <property type="term" value="F:phosphatidylinositol binding"/>
    <property type="evidence" value="ECO:0007669"/>
    <property type="project" value="InterPro"/>
</dbReference>
<evidence type="ECO:0000313" key="2">
    <source>
        <dbReference type="EMBL" id="CAE2342449.1"/>
    </source>
</evidence>
<dbReference type="EMBL" id="HBKN01051833">
    <property type="protein sequence ID" value="CAE2342449.1"/>
    <property type="molecule type" value="Transcribed_RNA"/>
</dbReference>
<name>A0A7S4UEH2_GUITH</name>
<dbReference type="CDD" id="cd06093">
    <property type="entry name" value="PX_domain"/>
    <property type="match status" value="1"/>
</dbReference>
<dbReference type="SUPFAM" id="SSF64268">
    <property type="entry name" value="PX domain"/>
    <property type="match status" value="1"/>
</dbReference>
<dbReference type="InterPro" id="IPR046450">
    <property type="entry name" value="PA_dom_sf"/>
</dbReference>
<reference evidence="2" key="1">
    <citation type="submission" date="2021-01" db="EMBL/GenBank/DDBJ databases">
        <authorList>
            <person name="Corre E."/>
            <person name="Pelletier E."/>
            <person name="Niang G."/>
            <person name="Scheremetjew M."/>
            <person name="Finn R."/>
            <person name="Kale V."/>
            <person name="Holt S."/>
            <person name="Cochrane G."/>
            <person name="Meng A."/>
            <person name="Brown T."/>
            <person name="Cohen L."/>
        </authorList>
    </citation>
    <scope>NUCLEOTIDE SEQUENCE</scope>
    <source>
        <strain evidence="2">CCMP 2712</strain>
    </source>
</reference>
<sequence length="460" mass="51288">MPIVVPGACTPLYRRKRVSTRRGSGQYWGDMNEEGEAHGWGAIRWDDGDDYDGVFKHGELNGRGTYTRQSKSQFLIEFEEGKPVGKGEMYENFNSKKEMIVYDVEFDGSGMLEDCAPTVKQRKRLPDYKEAMIPVCGMLSGPSGGPSSYDHIHPVSGELIWARPSRADYVLFNAEDCRGKIVLVRRGGTDFTRKLSAVQAAGAICMVVVGFNPDEKKYQRPICCVHTGAVGGDDLPPELRSLECNIPVIYILKCLEPALQNGGCTAFIHFDAKSPPGWKSGALYVQGETKKLRNPEGEAIAQWSDADLNFTDEKAMIGSNGQVVLLSAKDRSGPPKVLNCEPLNTHFKSRRDCKIGILGGDFALYEFRMSFGDVTWMISKRYSEFDALDNVLNTKYGLPPVGLPPKQWFGLRDPNVIQSRHDGFNLYLNDCIKRPVLVLSPELQSFCEMPEEVINSFKKN</sequence>
<dbReference type="Pfam" id="PF02225">
    <property type="entry name" value="PA"/>
    <property type="match status" value="1"/>
</dbReference>
<dbReference type="SUPFAM" id="SSF82185">
    <property type="entry name" value="Histone H3 K4-specific methyltransferase SET7/9 N-terminal domain"/>
    <property type="match status" value="1"/>
</dbReference>
<dbReference type="Pfam" id="PF00787">
    <property type="entry name" value="PX"/>
    <property type="match status" value="1"/>
</dbReference>
<dbReference type="Gene3D" id="3.30.1520.10">
    <property type="entry name" value="Phox-like domain"/>
    <property type="match status" value="1"/>
</dbReference>
<protein>
    <recommendedName>
        <fullName evidence="1">PX domain-containing protein</fullName>
    </recommendedName>
</protein>
<dbReference type="Gene3D" id="3.50.30.30">
    <property type="match status" value="1"/>
</dbReference>
<dbReference type="Gene3D" id="2.20.110.10">
    <property type="entry name" value="Histone H3 K4-specific methyltransferase SET7/9 N-terminal domain"/>
    <property type="match status" value="1"/>
</dbReference>
<dbReference type="InterPro" id="IPR036871">
    <property type="entry name" value="PX_dom_sf"/>
</dbReference>
<dbReference type="SMART" id="SM00312">
    <property type="entry name" value="PX"/>
    <property type="match status" value="1"/>
</dbReference>